<gene>
    <name evidence="1" type="ORF">AVDCRST_MAG03-3380</name>
</gene>
<protein>
    <submittedName>
        <fullName evidence="1">Uncharacterized protein</fullName>
    </submittedName>
</protein>
<sequence length="40" mass="4354">MPPSSSPADPRSPAEGGEWYTLRVNVHGDRIEQAVDYPNG</sequence>
<proteinExistence type="predicted"/>
<dbReference type="EMBL" id="CADCUT010000204">
    <property type="protein sequence ID" value="CAA9433020.1"/>
    <property type="molecule type" value="Genomic_DNA"/>
</dbReference>
<accession>A0A6J4Q7N5</accession>
<reference evidence="1" key="1">
    <citation type="submission" date="2020-02" db="EMBL/GenBank/DDBJ databases">
        <authorList>
            <person name="Meier V. D."/>
        </authorList>
    </citation>
    <scope>NUCLEOTIDE SEQUENCE</scope>
    <source>
        <strain evidence="1">AVDCRST_MAG03</strain>
    </source>
</reference>
<organism evidence="1">
    <name type="scientific">uncultured Rubrobacteraceae bacterium</name>
    <dbReference type="NCBI Taxonomy" id="349277"/>
    <lineage>
        <taxon>Bacteria</taxon>
        <taxon>Bacillati</taxon>
        <taxon>Actinomycetota</taxon>
        <taxon>Rubrobacteria</taxon>
        <taxon>Rubrobacterales</taxon>
        <taxon>Rubrobacteraceae</taxon>
        <taxon>environmental samples</taxon>
    </lineage>
</organism>
<dbReference type="AlphaFoldDB" id="A0A6J4Q7N5"/>
<evidence type="ECO:0000313" key="1">
    <source>
        <dbReference type="EMBL" id="CAA9433020.1"/>
    </source>
</evidence>
<name>A0A6J4Q7N5_9ACTN</name>